<reference evidence="1 2" key="1">
    <citation type="journal article" date="2017" name="Int. J. Syst. Evol. Microbiol.">
        <title>Marinicauda algicola sp. nov., isolated from a marine red alga Rhodosorus marinus.</title>
        <authorList>
            <person name="Jeong S.E."/>
            <person name="Jeon S.H."/>
            <person name="Chun B.H."/>
            <person name="Kim D.W."/>
            <person name="Jeon C.O."/>
        </authorList>
    </citation>
    <scope>NUCLEOTIDE SEQUENCE [LARGE SCALE GENOMIC DNA]</scope>
    <source>
        <strain evidence="1 2">JCM 31718</strain>
    </source>
</reference>
<keyword evidence="2" id="KW-1185">Reference proteome</keyword>
<dbReference type="InterPro" id="IPR023883">
    <property type="entry name" value="CHP03980_redox-disulphide"/>
</dbReference>
<comment type="caution">
    <text evidence="1">The sequence shown here is derived from an EMBL/GenBank/DDBJ whole genome shotgun (WGS) entry which is preliminary data.</text>
</comment>
<dbReference type="OrthoDB" id="5397989at2"/>
<dbReference type="Gene3D" id="1.10.3910.10">
    <property type="entry name" value="SP0561-like"/>
    <property type="match status" value="1"/>
</dbReference>
<dbReference type="SUPFAM" id="SSF140683">
    <property type="entry name" value="SP0561-like"/>
    <property type="match status" value="1"/>
</dbReference>
<evidence type="ECO:0000313" key="1">
    <source>
        <dbReference type="EMBL" id="TGY90154.1"/>
    </source>
</evidence>
<dbReference type="Proteomes" id="UP000308054">
    <property type="component" value="Unassembled WGS sequence"/>
</dbReference>
<dbReference type="RefSeq" id="WP_135994652.1">
    <property type="nucleotide sequence ID" value="NZ_CP071057.1"/>
</dbReference>
<accession>A0A4S2H3K4</accession>
<dbReference type="EMBL" id="SRXW01000001">
    <property type="protein sequence ID" value="TGY90154.1"/>
    <property type="molecule type" value="Genomic_DNA"/>
</dbReference>
<protein>
    <submittedName>
        <fullName evidence="1">DUF1858 domain-containing protein</fullName>
    </submittedName>
</protein>
<gene>
    <name evidence="1" type="ORF">E5163_03235</name>
</gene>
<dbReference type="AlphaFoldDB" id="A0A4S2H3K4"/>
<sequence length="74" mass="7854">MPDNLETLIVADVMNSWPETVPVFIAHRMACPGCVMAPFMTVTEAALEYGLEPADLAADLKGAIASNHPDRVAG</sequence>
<dbReference type="InterPro" id="IPR038062">
    <property type="entry name" value="ScdA-like_N_sf"/>
</dbReference>
<evidence type="ECO:0000313" key="2">
    <source>
        <dbReference type="Proteomes" id="UP000308054"/>
    </source>
</evidence>
<organism evidence="1 2">
    <name type="scientific">Marinicauda algicola</name>
    <dbReference type="NCBI Taxonomy" id="2029849"/>
    <lineage>
        <taxon>Bacteria</taxon>
        <taxon>Pseudomonadati</taxon>
        <taxon>Pseudomonadota</taxon>
        <taxon>Alphaproteobacteria</taxon>
        <taxon>Maricaulales</taxon>
        <taxon>Maricaulaceae</taxon>
        <taxon>Marinicauda</taxon>
    </lineage>
</organism>
<dbReference type="NCBIfam" id="TIGR03980">
    <property type="entry name" value="prismane_assoc"/>
    <property type="match status" value="1"/>
</dbReference>
<name>A0A4S2H3K4_9PROT</name>
<proteinExistence type="predicted"/>